<proteinExistence type="predicted"/>
<gene>
    <name evidence="1" type="ORF">EVAR_102250_1</name>
</gene>
<dbReference type="EMBL" id="BGZK01000541">
    <property type="protein sequence ID" value="GBP49307.1"/>
    <property type="molecule type" value="Genomic_DNA"/>
</dbReference>
<sequence length="83" mass="9765">MVTMELERIKVGNLKDQNVKDEYVERLKDSLGKIKTYECLELDELWKGVLDPYEARSFGRISVYRKNREAQQDTKAIEAIERA</sequence>
<protein>
    <submittedName>
        <fullName evidence="1">Uncharacterized protein</fullName>
    </submittedName>
</protein>
<dbReference type="Proteomes" id="UP000299102">
    <property type="component" value="Unassembled WGS sequence"/>
</dbReference>
<dbReference type="AlphaFoldDB" id="A0A4C1WGQ0"/>
<keyword evidence="2" id="KW-1185">Reference proteome</keyword>
<reference evidence="1 2" key="1">
    <citation type="journal article" date="2019" name="Commun. Biol.">
        <title>The bagworm genome reveals a unique fibroin gene that provides high tensile strength.</title>
        <authorList>
            <person name="Kono N."/>
            <person name="Nakamura H."/>
            <person name="Ohtoshi R."/>
            <person name="Tomita M."/>
            <person name="Numata K."/>
            <person name="Arakawa K."/>
        </authorList>
    </citation>
    <scope>NUCLEOTIDE SEQUENCE [LARGE SCALE GENOMIC DNA]</scope>
</reference>
<organism evidence="1 2">
    <name type="scientific">Eumeta variegata</name>
    <name type="common">Bagworm moth</name>
    <name type="synonym">Eumeta japonica</name>
    <dbReference type="NCBI Taxonomy" id="151549"/>
    <lineage>
        <taxon>Eukaryota</taxon>
        <taxon>Metazoa</taxon>
        <taxon>Ecdysozoa</taxon>
        <taxon>Arthropoda</taxon>
        <taxon>Hexapoda</taxon>
        <taxon>Insecta</taxon>
        <taxon>Pterygota</taxon>
        <taxon>Neoptera</taxon>
        <taxon>Endopterygota</taxon>
        <taxon>Lepidoptera</taxon>
        <taxon>Glossata</taxon>
        <taxon>Ditrysia</taxon>
        <taxon>Tineoidea</taxon>
        <taxon>Psychidae</taxon>
        <taxon>Oiketicinae</taxon>
        <taxon>Eumeta</taxon>
    </lineage>
</organism>
<dbReference type="OrthoDB" id="418748at2759"/>
<accession>A0A4C1WGQ0</accession>
<evidence type="ECO:0000313" key="2">
    <source>
        <dbReference type="Proteomes" id="UP000299102"/>
    </source>
</evidence>
<evidence type="ECO:0000313" key="1">
    <source>
        <dbReference type="EMBL" id="GBP49307.1"/>
    </source>
</evidence>
<name>A0A4C1WGQ0_EUMVA</name>
<comment type="caution">
    <text evidence="1">The sequence shown here is derived from an EMBL/GenBank/DDBJ whole genome shotgun (WGS) entry which is preliminary data.</text>
</comment>